<sequence length="255" mass="29415">MRLHLAAILILCIEHVSKAVAQGMPISPCPKVFQYRFDGSEWFGLMAVRSPDGHQPLHIRVTLSMRGKPTTNYLGEIELLTRGKFTHNAPVLYKIRFPKHHFPPKLLLLSANNHVICFGSGEHSIFMTQIQLEHIRKLSFIPDKKSSLLLDPDEEEEEVRKTIDKPPSTPHIQFKKYASGYPDFENPLPRRPRRFADASTGNWTFTCPKERNHFMAKKGIPRAPMTSQRQFLSMTTKMMALSISLWTNRKRMPKR</sequence>
<feature type="domain" description="Serine protease gd N-terminal" evidence="2">
    <location>
        <begin position="27"/>
        <end position="121"/>
    </location>
</feature>
<dbReference type="EC" id="3.4.21.-" evidence="3"/>
<keyword evidence="1" id="KW-0732">Signal</keyword>
<dbReference type="AlphaFoldDB" id="A0A0R1EH37"/>
<evidence type="ECO:0000256" key="1">
    <source>
        <dbReference type="SAM" id="SignalP"/>
    </source>
</evidence>
<feature type="chain" id="PRO_5006403449" evidence="1">
    <location>
        <begin position="22"/>
        <end position="255"/>
    </location>
</feature>
<proteinExistence type="predicted"/>
<evidence type="ECO:0000259" key="2">
    <source>
        <dbReference type="Pfam" id="PF16030"/>
    </source>
</evidence>
<accession>A0A0R1EH37</accession>
<evidence type="ECO:0000313" key="4">
    <source>
        <dbReference type="Proteomes" id="UP000002282"/>
    </source>
</evidence>
<organism evidence="3 4">
    <name type="scientific">Drosophila yakuba</name>
    <name type="common">Fruit fly</name>
    <dbReference type="NCBI Taxonomy" id="7245"/>
    <lineage>
        <taxon>Eukaryota</taxon>
        <taxon>Metazoa</taxon>
        <taxon>Ecdysozoa</taxon>
        <taxon>Arthropoda</taxon>
        <taxon>Hexapoda</taxon>
        <taxon>Insecta</taxon>
        <taxon>Pterygota</taxon>
        <taxon>Neoptera</taxon>
        <taxon>Endopterygota</taxon>
        <taxon>Diptera</taxon>
        <taxon>Brachycera</taxon>
        <taxon>Muscomorpha</taxon>
        <taxon>Ephydroidea</taxon>
        <taxon>Drosophilidae</taxon>
        <taxon>Drosophila</taxon>
        <taxon>Sophophora</taxon>
    </lineage>
</organism>
<name>A0A0R1EH37_DROYA</name>
<reference evidence="3 4" key="2">
    <citation type="journal article" date="2007" name="PLoS Biol.">
        <title>Principles of genome evolution in the Drosophila melanogaster species group.</title>
        <authorList>
            <person name="Ranz J.M."/>
            <person name="Maurin D."/>
            <person name="Chan Y.S."/>
            <person name="von Grotthuss M."/>
            <person name="Hillier L.W."/>
            <person name="Roote J."/>
            <person name="Ashburner M."/>
            <person name="Bergman C.M."/>
        </authorList>
    </citation>
    <scope>NUCLEOTIDE SEQUENCE [LARGE SCALE GENOMIC DNA]</scope>
    <source>
        <strain evidence="4">Tai18E2 / Tucson 14021-0261.01</strain>
    </source>
</reference>
<evidence type="ECO:0000313" key="3">
    <source>
        <dbReference type="EMBL" id="KRK06753.1"/>
    </source>
</evidence>
<gene>
    <name evidence="3" type="primary">Dyak\GE17578</name>
    <name evidence="3" type="synonym">dyak_GLEANR_18896</name>
    <name evidence="3" type="synonym">GE17578</name>
    <name evidence="3" type="ORF">Dyak_GE17578</name>
</gene>
<dbReference type="EMBL" id="CM000162">
    <property type="protein sequence ID" value="KRK06753.1"/>
    <property type="molecule type" value="Genomic_DNA"/>
</dbReference>
<keyword evidence="4" id="KW-1185">Reference proteome</keyword>
<dbReference type="OrthoDB" id="238681at2759"/>
<dbReference type="InterPro" id="IPR031986">
    <property type="entry name" value="GD_N"/>
</dbReference>
<keyword evidence="3" id="KW-0378">Hydrolase</keyword>
<dbReference type="Pfam" id="PF16030">
    <property type="entry name" value="GD_N"/>
    <property type="match status" value="1"/>
</dbReference>
<protein>
    <submittedName>
        <fullName evidence="3">Uncharacterized protein, isoform B</fullName>
        <ecNumber evidence="3">3.4.21.-</ecNumber>
    </submittedName>
</protein>
<feature type="signal peptide" evidence="1">
    <location>
        <begin position="1"/>
        <end position="21"/>
    </location>
</feature>
<dbReference type="GO" id="GO:0016787">
    <property type="term" value="F:hydrolase activity"/>
    <property type="evidence" value="ECO:0007669"/>
    <property type="project" value="UniProtKB-KW"/>
</dbReference>
<dbReference type="Proteomes" id="UP000002282">
    <property type="component" value="Chromosome X"/>
</dbReference>
<reference evidence="3 4" key="1">
    <citation type="journal article" date="2007" name="Nature">
        <title>Evolution of genes and genomes on the Drosophila phylogeny.</title>
        <authorList>
            <consortium name="Drosophila 12 Genomes Consortium"/>
            <person name="Clark A.G."/>
            <person name="Eisen M.B."/>
            <person name="Smith D.R."/>
            <person name="Bergman C.M."/>
            <person name="Oliver B."/>
            <person name="Markow T.A."/>
            <person name="Kaufman T.C."/>
            <person name="Kellis M."/>
            <person name="Gelbart W."/>
            <person name="Iyer V.N."/>
            <person name="Pollard D.A."/>
            <person name="Sackton T.B."/>
            <person name="Larracuente A.M."/>
            <person name="Singh N.D."/>
            <person name="Abad J.P."/>
            <person name="Abt D.N."/>
            <person name="Adryan B."/>
            <person name="Aguade M."/>
            <person name="Akashi H."/>
            <person name="Anderson W.W."/>
            <person name="Aquadro C.F."/>
            <person name="Ardell D.H."/>
            <person name="Arguello R."/>
            <person name="Artieri C.G."/>
            <person name="Barbash D.A."/>
            <person name="Barker D."/>
            <person name="Barsanti P."/>
            <person name="Batterham P."/>
            <person name="Batzoglou S."/>
            <person name="Begun D."/>
            <person name="Bhutkar A."/>
            <person name="Blanco E."/>
            <person name="Bosak S.A."/>
            <person name="Bradley R.K."/>
            <person name="Brand A.D."/>
            <person name="Brent M.R."/>
            <person name="Brooks A.N."/>
            <person name="Brown R.H."/>
            <person name="Butlin R.K."/>
            <person name="Caggese C."/>
            <person name="Calvi B.R."/>
            <person name="Bernardo de Carvalho A."/>
            <person name="Caspi A."/>
            <person name="Castrezana S."/>
            <person name="Celniker S.E."/>
            <person name="Chang J.L."/>
            <person name="Chapple C."/>
            <person name="Chatterji S."/>
            <person name="Chinwalla A."/>
            <person name="Civetta A."/>
            <person name="Clifton S.W."/>
            <person name="Comeron J.M."/>
            <person name="Costello J.C."/>
            <person name="Coyne J.A."/>
            <person name="Daub J."/>
            <person name="David R.G."/>
            <person name="Delcher A.L."/>
            <person name="Delehaunty K."/>
            <person name="Do C.B."/>
            <person name="Ebling H."/>
            <person name="Edwards K."/>
            <person name="Eickbush T."/>
            <person name="Evans J.D."/>
            <person name="Filipski A."/>
            <person name="Findeiss S."/>
            <person name="Freyhult E."/>
            <person name="Fulton L."/>
            <person name="Fulton R."/>
            <person name="Garcia A.C."/>
            <person name="Gardiner A."/>
            <person name="Garfield D.A."/>
            <person name="Garvin B.E."/>
            <person name="Gibson G."/>
            <person name="Gilbert D."/>
            <person name="Gnerre S."/>
            <person name="Godfrey J."/>
            <person name="Good R."/>
            <person name="Gotea V."/>
            <person name="Gravely B."/>
            <person name="Greenberg A.J."/>
            <person name="Griffiths-Jones S."/>
            <person name="Gross S."/>
            <person name="Guigo R."/>
            <person name="Gustafson E.A."/>
            <person name="Haerty W."/>
            <person name="Hahn M.W."/>
            <person name="Halligan D.L."/>
            <person name="Halpern A.L."/>
            <person name="Halter G.M."/>
            <person name="Han M.V."/>
            <person name="Heger A."/>
            <person name="Hillier L."/>
            <person name="Hinrichs A.S."/>
            <person name="Holmes I."/>
            <person name="Hoskins R.A."/>
            <person name="Hubisz M.J."/>
            <person name="Hultmark D."/>
            <person name="Huntley M.A."/>
            <person name="Jaffe D.B."/>
            <person name="Jagadeeshan S."/>
            <person name="Jeck W.R."/>
            <person name="Johnson J."/>
            <person name="Jones C.D."/>
            <person name="Jordan W.C."/>
            <person name="Karpen G.H."/>
            <person name="Kataoka E."/>
            <person name="Keightley P.D."/>
            <person name="Kheradpour P."/>
            <person name="Kirkness E.F."/>
            <person name="Koerich L.B."/>
            <person name="Kristiansen K."/>
            <person name="Kudrna D."/>
            <person name="Kulathinal R.J."/>
            <person name="Kumar S."/>
            <person name="Kwok R."/>
            <person name="Lander E."/>
            <person name="Langley C.H."/>
            <person name="Lapoint R."/>
            <person name="Lazzaro B.P."/>
            <person name="Lee S.J."/>
            <person name="Levesque L."/>
            <person name="Li R."/>
            <person name="Lin C.F."/>
            <person name="Lin M.F."/>
            <person name="Lindblad-Toh K."/>
            <person name="Llopart A."/>
            <person name="Long M."/>
            <person name="Low L."/>
            <person name="Lozovsky E."/>
            <person name="Lu J."/>
            <person name="Luo M."/>
            <person name="Machado C.A."/>
            <person name="Makalowski W."/>
            <person name="Marzo M."/>
            <person name="Matsuda M."/>
            <person name="Matzkin L."/>
            <person name="McAllister B."/>
            <person name="McBride C.S."/>
            <person name="McKernan B."/>
            <person name="McKernan K."/>
            <person name="Mendez-Lago M."/>
            <person name="Minx P."/>
            <person name="Mollenhauer M.U."/>
            <person name="Montooth K."/>
            <person name="Mount S.M."/>
            <person name="Mu X."/>
            <person name="Myers E."/>
            <person name="Negre B."/>
            <person name="Newfeld S."/>
            <person name="Nielsen R."/>
            <person name="Noor M.A."/>
            <person name="O'Grady P."/>
            <person name="Pachter L."/>
            <person name="Papaceit M."/>
            <person name="Parisi M.J."/>
            <person name="Parisi M."/>
            <person name="Parts L."/>
            <person name="Pedersen J.S."/>
            <person name="Pesole G."/>
            <person name="Phillippy A.M."/>
            <person name="Ponting C.P."/>
            <person name="Pop M."/>
            <person name="Porcelli D."/>
            <person name="Powell J.R."/>
            <person name="Prohaska S."/>
            <person name="Pruitt K."/>
            <person name="Puig M."/>
            <person name="Quesneville H."/>
            <person name="Ram K.R."/>
            <person name="Rand D."/>
            <person name="Rasmussen M.D."/>
            <person name="Reed L.K."/>
            <person name="Reenan R."/>
            <person name="Reily A."/>
            <person name="Remington K.A."/>
            <person name="Rieger T.T."/>
            <person name="Ritchie M.G."/>
            <person name="Robin C."/>
            <person name="Rogers Y.H."/>
            <person name="Rohde C."/>
            <person name="Rozas J."/>
            <person name="Rubenfield M.J."/>
            <person name="Ruiz A."/>
            <person name="Russo S."/>
            <person name="Salzberg S.L."/>
            <person name="Sanchez-Gracia A."/>
            <person name="Saranga D.J."/>
            <person name="Sato H."/>
            <person name="Schaeffer S.W."/>
            <person name="Schatz M.C."/>
            <person name="Schlenke T."/>
            <person name="Schwartz R."/>
            <person name="Segarra C."/>
            <person name="Singh R.S."/>
            <person name="Sirot L."/>
            <person name="Sirota M."/>
            <person name="Sisneros N.B."/>
            <person name="Smith C.D."/>
            <person name="Smith T.F."/>
            <person name="Spieth J."/>
            <person name="Stage D.E."/>
            <person name="Stark A."/>
            <person name="Stephan W."/>
            <person name="Strausberg R.L."/>
            <person name="Strempel S."/>
            <person name="Sturgill D."/>
            <person name="Sutton G."/>
            <person name="Sutton G.G."/>
            <person name="Tao W."/>
            <person name="Teichmann S."/>
            <person name="Tobari Y.N."/>
            <person name="Tomimura Y."/>
            <person name="Tsolas J.M."/>
            <person name="Valente V.L."/>
            <person name="Venter E."/>
            <person name="Venter J.C."/>
            <person name="Vicario S."/>
            <person name="Vieira F.G."/>
            <person name="Vilella A.J."/>
            <person name="Villasante A."/>
            <person name="Walenz B."/>
            <person name="Wang J."/>
            <person name="Wasserman M."/>
            <person name="Watts T."/>
            <person name="Wilson D."/>
            <person name="Wilson R.K."/>
            <person name="Wing R.A."/>
            <person name="Wolfner M.F."/>
            <person name="Wong A."/>
            <person name="Wong G.K."/>
            <person name="Wu C.I."/>
            <person name="Wu G."/>
            <person name="Yamamoto D."/>
            <person name="Yang H.P."/>
            <person name="Yang S.P."/>
            <person name="Yorke J.A."/>
            <person name="Yoshida K."/>
            <person name="Zdobnov E."/>
            <person name="Zhang P."/>
            <person name="Zhang Y."/>
            <person name="Zimin A.V."/>
            <person name="Baldwin J."/>
            <person name="Abdouelleil A."/>
            <person name="Abdulkadir J."/>
            <person name="Abebe A."/>
            <person name="Abera B."/>
            <person name="Abreu J."/>
            <person name="Acer S.C."/>
            <person name="Aftuck L."/>
            <person name="Alexander A."/>
            <person name="An P."/>
            <person name="Anderson E."/>
            <person name="Anderson S."/>
            <person name="Arachi H."/>
            <person name="Azer M."/>
            <person name="Bachantsang P."/>
            <person name="Barry A."/>
            <person name="Bayul T."/>
            <person name="Berlin A."/>
            <person name="Bessette D."/>
            <person name="Bloom T."/>
            <person name="Blye J."/>
            <person name="Boguslavskiy L."/>
            <person name="Bonnet C."/>
            <person name="Boukhgalter B."/>
            <person name="Bourzgui I."/>
            <person name="Brown A."/>
            <person name="Cahill P."/>
            <person name="Channer S."/>
            <person name="Cheshatsang Y."/>
            <person name="Chuda L."/>
            <person name="Citroen M."/>
            <person name="Collymore A."/>
            <person name="Cooke P."/>
            <person name="Costello M."/>
            <person name="D'Aco K."/>
            <person name="Daza R."/>
            <person name="De Haan G."/>
            <person name="DeGray S."/>
            <person name="DeMaso C."/>
            <person name="Dhargay N."/>
            <person name="Dooley K."/>
            <person name="Dooley E."/>
            <person name="Doricent M."/>
            <person name="Dorje P."/>
            <person name="Dorjee K."/>
            <person name="Dupes A."/>
            <person name="Elong R."/>
            <person name="Falk J."/>
            <person name="Farina A."/>
            <person name="Faro S."/>
            <person name="Ferguson D."/>
            <person name="Fisher S."/>
            <person name="Foley C.D."/>
            <person name="Franke A."/>
            <person name="Friedrich D."/>
            <person name="Gadbois L."/>
            <person name="Gearin G."/>
            <person name="Gearin C.R."/>
            <person name="Giannoukos G."/>
            <person name="Goode T."/>
            <person name="Graham J."/>
            <person name="Grandbois E."/>
            <person name="Grewal S."/>
            <person name="Gyaltsen K."/>
            <person name="Hafez N."/>
            <person name="Hagos B."/>
            <person name="Hall J."/>
            <person name="Henson C."/>
            <person name="Hollinger A."/>
            <person name="Honan T."/>
            <person name="Huard M.D."/>
            <person name="Hughes L."/>
            <person name="Hurhula B."/>
            <person name="Husby M.E."/>
            <person name="Kamat A."/>
            <person name="Kanga B."/>
            <person name="Kashin S."/>
            <person name="Khazanovich D."/>
            <person name="Kisner P."/>
            <person name="Lance K."/>
            <person name="Lara M."/>
            <person name="Lee W."/>
            <person name="Lennon N."/>
            <person name="Letendre F."/>
            <person name="LeVine R."/>
            <person name="Lipovsky A."/>
            <person name="Liu X."/>
            <person name="Liu J."/>
            <person name="Liu S."/>
            <person name="Lokyitsang T."/>
            <person name="Lokyitsang Y."/>
            <person name="Lubonja R."/>
            <person name="Lui A."/>
            <person name="MacDonald P."/>
            <person name="Magnisalis V."/>
            <person name="Maru K."/>
            <person name="Matthews C."/>
            <person name="McCusker W."/>
            <person name="McDonough S."/>
            <person name="Mehta T."/>
            <person name="Meldrim J."/>
            <person name="Meneus L."/>
            <person name="Mihai O."/>
            <person name="Mihalev A."/>
            <person name="Mihova T."/>
            <person name="Mittelman R."/>
            <person name="Mlenga V."/>
            <person name="Montmayeur A."/>
            <person name="Mulrain L."/>
            <person name="Navidi A."/>
            <person name="Naylor J."/>
            <person name="Negash T."/>
            <person name="Nguyen T."/>
            <person name="Nguyen N."/>
            <person name="Nicol R."/>
            <person name="Norbu C."/>
            <person name="Norbu N."/>
            <person name="Novod N."/>
            <person name="O'Neill B."/>
            <person name="Osman S."/>
            <person name="Markiewicz E."/>
            <person name="Oyono O.L."/>
            <person name="Patti C."/>
            <person name="Phunkhang P."/>
            <person name="Pierre F."/>
            <person name="Priest M."/>
            <person name="Raghuraman S."/>
            <person name="Rege F."/>
            <person name="Reyes R."/>
            <person name="Rise C."/>
            <person name="Rogov P."/>
            <person name="Ross K."/>
            <person name="Ryan E."/>
            <person name="Settipalli S."/>
            <person name="Shea T."/>
            <person name="Sherpa N."/>
            <person name="Shi L."/>
            <person name="Shih D."/>
            <person name="Sparrow T."/>
            <person name="Spaulding J."/>
            <person name="Stalker J."/>
            <person name="Stange-Thomann N."/>
            <person name="Stavropoulos S."/>
            <person name="Stone C."/>
            <person name="Strader C."/>
            <person name="Tesfaye S."/>
            <person name="Thomson T."/>
            <person name="Thoulutsang Y."/>
            <person name="Thoulutsang D."/>
            <person name="Topham K."/>
            <person name="Topping I."/>
            <person name="Tsamla T."/>
            <person name="Vassiliev H."/>
            <person name="Vo A."/>
            <person name="Wangchuk T."/>
            <person name="Wangdi T."/>
            <person name="Weiand M."/>
            <person name="Wilkinson J."/>
            <person name="Wilson A."/>
            <person name="Yadav S."/>
            <person name="Young G."/>
            <person name="Yu Q."/>
            <person name="Zembek L."/>
            <person name="Zhong D."/>
            <person name="Zimmer A."/>
            <person name="Zwirko Z."/>
            <person name="Jaffe D.B."/>
            <person name="Alvarez P."/>
            <person name="Brockman W."/>
            <person name="Butler J."/>
            <person name="Chin C."/>
            <person name="Gnerre S."/>
            <person name="Grabherr M."/>
            <person name="Kleber M."/>
            <person name="Mauceli E."/>
            <person name="MacCallum I."/>
        </authorList>
    </citation>
    <scope>NUCLEOTIDE SEQUENCE [LARGE SCALE GENOMIC DNA]</scope>
    <source>
        <strain evidence="4">Tai18E2 / Tucson 14021-0261.01</strain>
    </source>
</reference>